<name>A0A1I3PM65_9SPHI</name>
<dbReference type="EMBL" id="FOQO01000008">
    <property type="protein sequence ID" value="SFJ22401.1"/>
    <property type="molecule type" value="Genomic_DNA"/>
</dbReference>
<dbReference type="Gene3D" id="3.90.550.10">
    <property type="entry name" value="Spore Coat Polysaccharide Biosynthesis Protein SpsA, Chain A"/>
    <property type="match status" value="1"/>
</dbReference>
<reference evidence="1 2" key="1">
    <citation type="submission" date="2016-10" db="EMBL/GenBank/DDBJ databases">
        <authorList>
            <person name="de Groot N.N."/>
        </authorList>
    </citation>
    <scope>NUCLEOTIDE SEQUENCE [LARGE SCALE GENOMIC DNA]</scope>
    <source>
        <strain evidence="1 2">RK1</strain>
    </source>
</reference>
<accession>A0A1I3PM65</accession>
<evidence type="ECO:0008006" key="3">
    <source>
        <dbReference type="Google" id="ProtNLM"/>
    </source>
</evidence>
<evidence type="ECO:0000313" key="1">
    <source>
        <dbReference type="EMBL" id="SFJ22401.1"/>
    </source>
</evidence>
<dbReference type="STRING" id="1477437.SAMN05444682_10888"/>
<dbReference type="InterPro" id="IPR029044">
    <property type="entry name" value="Nucleotide-diphossugar_trans"/>
</dbReference>
<dbReference type="SUPFAM" id="SSF53448">
    <property type="entry name" value="Nucleotide-diphospho-sugar transferases"/>
    <property type="match status" value="1"/>
</dbReference>
<proteinExistence type="predicted"/>
<organism evidence="1 2">
    <name type="scientific">Parapedobacter indicus</name>
    <dbReference type="NCBI Taxonomy" id="1477437"/>
    <lineage>
        <taxon>Bacteria</taxon>
        <taxon>Pseudomonadati</taxon>
        <taxon>Bacteroidota</taxon>
        <taxon>Sphingobacteriia</taxon>
        <taxon>Sphingobacteriales</taxon>
        <taxon>Sphingobacteriaceae</taxon>
        <taxon>Parapedobacter</taxon>
    </lineage>
</organism>
<dbReference type="Proteomes" id="UP000198670">
    <property type="component" value="Unassembled WGS sequence"/>
</dbReference>
<evidence type="ECO:0000313" key="2">
    <source>
        <dbReference type="Proteomes" id="UP000198670"/>
    </source>
</evidence>
<dbReference type="AlphaFoldDB" id="A0A1I3PM65"/>
<protein>
    <recommendedName>
        <fullName evidence="3">Nucleotide-diphospho-sugar transferase</fullName>
    </recommendedName>
</protein>
<dbReference type="OrthoDB" id="9785375at2"/>
<sequence length="303" mass="35415">MTQAPVLLLTFNRLDTTKRVFEQVARYRPPKLYLASDGPRKHTQGEQDKVDHIRQFLTESVDWECEVKTLFRPANLGCKIAVSDAISWFFAHEECGIILEDDCLPDLSFFHFCAAMLDMYREDTRVMQISGTNFIGHYTSDPEYRYFFSKYGGIWGWASWRRAWKHFDLSPEKYHQAKTSEILRGFLGNAYAWRMSLYEQVFEKNLDTWDYQWSFARAINSGLSIVPAVNLVKNIGFGTDASHTHRTASDLADMRTSELDIQQFQLNPFVVPDPHYDERLIRKLSDGLYRIKPFIRRAKNLLP</sequence>
<gene>
    <name evidence="1" type="ORF">SAMN05444682_10888</name>
</gene>
<dbReference type="RefSeq" id="WP_090628592.1">
    <property type="nucleotide sequence ID" value="NZ_FOQO01000008.1"/>
</dbReference>
<keyword evidence="2" id="KW-1185">Reference proteome</keyword>